<evidence type="ECO:0000256" key="3">
    <source>
        <dbReference type="ARBA" id="ARBA00022630"/>
    </source>
</evidence>
<keyword evidence="4" id="KW-0288">FMN</keyword>
<evidence type="ECO:0000313" key="7">
    <source>
        <dbReference type="EMBL" id="ODA31675.1"/>
    </source>
</evidence>
<dbReference type="EMBL" id="LYBM01000031">
    <property type="protein sequence ID" value="ODA31675.1"/>
    <property type="molecule type" value="Genomic_DNA"/>
</dbReference>
<dbReference type="FunFam" id="3.40.50.360:FF:000001">
    <property type="entry name" value="NAD(P)H dehydrogenase (Quinone) FQR1-like"/>
    <property type="match status" value="1"/>
</dbReference>
<dbReference type="GO" id="GO:0003955">
    <property type="term" value="F:NAD(P)H dehydrogenase (quinone) activity"/>
    <property type="evidence" value="ECO:0007669"/>
    <property type="project" value="InterPro"/>
</dbReference>
<evidence type="ECO:0000259" key="6">
    <source>
        <dbReference type="PROSITE" id="PS50902"/>
    </source>
</evidence>
<dbReference type="NCBIfam" id="NF002999">
    <property type="entry name" value="PRK03767.1"/>
    <property type="match status" value="1"/>
</dbReference>
<dbReference type="InterPro" id="IPR005025">
    <property type="entry name" value="FMN_Rdtase-like_dom"/>
</dbReference>
<feature type="compositionally biased region" description="Low complexity" evidence="5">
    <location>
        <begin position="150"/>
        <end position="161"/>
    </location>
</feature>
<proteinExistence type="inferred from homology"/>
<dbReference type="Pfam" id="PF03358">
    <property type="entry name" value="FMN_red"/>
    <property type="match status" value="1"/>
</dbReference>
<dbReference type="PANTHER" id="PTHR30546:SF23">
    <property type="entry name" value="FLAVOPROTEIN-LIKE PROTEIN YCP4-RELATED"/>
    <property type="match status" value="1"/>
</dbReference>
<comment type="cofactor">
    <cofactor evidence="1">
        <name>FMN</name>
        <dbReference type="ChEBI" id="CHEBI:58210"/>
    </cofactor>
</comment>
<evidence type="ECO:0000256" key="1">
    <source>
        <dbReference type="ARBA" id="ARBA00001917"/>
    </source>
</evidence>
<keyword evidence="8" id="KW-1185">Reference proteome</keyword>
<organism evidence="7 8">
    <name type="scientific">Veronia pacifica</name>
    <dbReference type="NCBI Taxonomy" id="1080227"/>
    <lineage>
        <taxon>Bacteria</taxon>
        <taxon>Pseudomonadati</taxon>
        <taxon>Pseudomonadota</taxon>
        <taxon>Gammaproteobacteria</taxon>
        <taxon>Vibrionales</taxon>
        <taxon>Vibrionaceae</taxon>
        <taxon>Veronia</taxon>
    </lineage>
</organism>
<feature type="region of interest" description="Disordered" evidence="5">
    <location>
        <begin position="145"/>
        <end position="167"/>
    </location>
</feature>
<sequence>MIKVLVLYYSRHGGTQQLARMVARGLEAEGAEAVLRTVPDLPAYGSTAPKSAGQPDDPLVTLSDLKACDGLAMGSPVRFGNMAAPLKHFLDSTSKDWLSGTLIGKPALVFSSGSMMHGGQETTLQSMMLPLLHHGMVIVGLPHSEPALHSTSSGGTPYGPSHLTSESQRTLTAEEKSLALAAGKRLANIAERLKT</sequence>
<dbReference type="InterPro" id="IPR029039">
    <property type="entry name" value="Flavoprotein-like_sf"/>
</dbReference>
<reference evidence="7 8" key="1">
    <citation type="submission" date="2016-05" db="EMBL/GenBank/DDBJ databases">
        <title>Genomic Taxonomy of the Vibrionaceae.</title>
        <authorList>
            <person name="Gomez-Gil B."/>
            <person name="Enciso-Ibarra J."/>
        </authorList>
    </citation>
    <scope>NUCLEOTIDE SEQUENCE [LARGE SCALE GENOMIC DNA]</scope>
    <source>
        <strain evidence="7 8">CAIM 1920</strain>
    </source>
</reference>
<evidence type="ECO:0000256" key="2">
    <source>
        <dbReference type="ARBA" id="ARBA00006961"/>
    </source>
</evidence>
<protein>
    <submittedName>
        <fullName evidence="7">NAD(P)H:quinone oxidoreductase, type IV</fullName>
    </submittedName>
</protein>
<feature type="domain" description="Flavodoxin-like" evidence="6">
    <location>
        <begin position="4"/>
        <end position="186"/>
    </location>
</feature>
<accession>A0A1C3EEL6</accession>
<dbReference type="SUPFAM" id="SSF52218">
    <property type="entry name" value="Flavoproteins"/>
    <property type="match status" value="1"/>
</dbReference>
<evidence type="ECO:0000256" key="5">
    <source>
        <dbReference type="SAM" id="MobiDB-lite"/>
    </source>
</evidence>
<keyword evidence="3" id="KW-0285">Flavoprotein</keyword>
<comment type="similarity">
    <text evidence="2">Belongs to the WrbA family.</text>
</comment>
<dbReference type="NCBIfam" id="TIGR01755">
    <property type="entry name" value="flav_wrbA"/>
    <property type="match status" value="1"/>
</dbReference>
<dbReference type="STRING" id="1080227.A8L45_15635"/>
<dbReference type="GO" id="GO:0009055">
    <property type="term" value="F:electron transfer activity"/>
    <property type="evidence" value="ECO:0007669"/>
    <property type="project" value="InterPro"/>
</dbReference>
<gene>
    <name evidence="7" type="ORF">A8L45_15635</name>
</gene>
<dbReference type="Gene3D" id="3.40.50.360">
    <property type="match status" value="1"/>
</dbReference>
<name>A0A1C3EEL6_9GAMM</name>
<dbReference type="InterPro" id="IPR001226">
    <property type="entry name" value="Flavodoxin_CS"/>
</dbReference>
<dbReference type="GO" id="GO:0010181">
    <property type="term" value="F:FMN binding"/>
    <property type="evidence" value="ECO:0007669"/>
    <property type="project" value="InterPro"/>
</dbReference>
<evidence type="ECO:0000313" key="8">
    <source>
        <dbReference type="Proteomes" id="UP000094936"/>
    </source>
</evidence>
<dbReference type="PANTHER" id="PTHR30546">
    <property type="entry name" value="FLAVODOXIN-RELATED PROTEIN WRBA-RELATED"/>
    <property type="match status" value="1"/>
</dbReference>
<dbReference type="AlphaFoldDB" id="A0A1C3EEL6"/>
<dbReference type="RefSeq" id="WP_068903933.1">
    <property type="nucleotide sequence ID" value="NZ_JBHUIF010000032.1"/>
</dbReference>
<dbReference type="PROSITE" id="PS00201">
    <property type="entry name" value="FLAVODOXIN"/>
    <property type="match status" value="1"/>
</dbReference>
<dbReference type="PROSITE" id="PS50902">
    <property type="entry name" value="FLAVODOXIN_LIKE"/>
    <property type="match status" value="1"/>
</dbReference>
<dbReference type="InterPro" id="IPR010089">
    <property type="entry name" value="Flavoprotein_WrbA-like"/>
</dbReference>
<evidence type="ECO:0000256" key="4">
    <source>
        <dbReference type="ARBA" id="ARBA00022643"/>
    </source>
</evidence>
<comment type="caution">
    <text evidence="7">The sequence shown here is derived from an EMBL/GenBank/DDBJ whole genome shotgun (WGS) entry which is preliminary data.</text>
</comment>
<dbReference type="InterPro" id="IPR008254">
    <property type="entry name" value="Flavodoxin/NO_synth"/>
</dbReference>
<dbReference type="GO" id="GO:0016020">
    <property type="term" value="C:membrane"/>
    <property type="evidence" value="ECO:0007669"/>
    <property type="project" value="TreeGrafter"/>
</dbReference>
<dbReference type="Proteomes" id="UP000094936">
    <property type="component" value="Unassembled WGS sequence"/>
</dbReference>
<dbReference type="OrthoDB" id="9801479at2"/>